<dbReference type="EMBL" id="JACIFF010000002">
    <property type="protein sequence ID" value="MBB4078622.1"/>
    <property type="molecule type" value="Genomic_DNA"/>
</dbReference>
<comment type="caution">
    <text evidence="2">The sequence shown here is derived from an EMBL/GenBank/DDBJ whole genome shotgun (WGS) entry which is preliminary data.</text>
</comment>
<dbReference type="Pfam" id="PF03190">
    <property type="entry name" value="Thioredox_DsbH"/>
    <property type="match status" value="1"/>
</dbReference>
<evidence type="ECO:0000313" key="2">
    <source>
        <dbReference type="EMBL" id="MBB4078622.1"/>
    </source>
</evidence>
<dbReference type="SUPFAM" id="SSF52833">
    <property type="entry name" value="Thioredoxin-like"/>
    <property type="match status" value="1"/>
</dbReference>
<dbReference type="InterPro" id="IPR036249">
    <property type="entry name" value="Thioredoxin-like_sf"/>
</dbReference>
<dbReference type="Gene3D" id="1.50.10.20">
    <property type="match status" value="2"/>
</dbReference>
<keyword evidence="3" id="KW-1185">Reference proteome</keyword>
<sequence length="687" mass="76548">MCARLYFAICLLSLCGCQTNPGGSKQNHLADERSPYLLQHAGNPVDWYPWGDEALDKAATDDKLLVVSIGYAACHWCHVMEEESFEDTTVARVMNDNYVSIKVDREERPDIDDVYMTACQLSSQGGCGWPLNVIALPDGKPIWAGTYFPREQWLKILDHFTQLKQTDPAQLDTYARELTGELARVNAFDPAPPTDQELSTDLLDSLTVNLIGQIDLQWGGLREAPKFPMPIVHEYLLTQFYHSQDSTVLAAVTTTLDAMAAGGIYDQLAGGFSRYSTDVEWRVPHFEKMLYDNAQLLSLYAHTYQVTGRPRYAEVVRETADFLNTSLSDLDGGFYSSLNADTDGEEGKTYVWTRRQIDSVLQDKSVAKAFSRHYSVTEAGNWEGTNILYEQGGGAAGAVNFREAKQQLLRARNARTQPDVDDKVLTAWNALAISGLCAAYAALEEPAYRDRAVRTAEFLTETALQEDNRLYRNYKDGKSGINGFLDDYALLAAAFIDLYQVTFDEKWLERAAGLVDYADAHFYDTERGFYRYTSSLDAALVSENIPIYDRVIPAGNSVMARVLFQLGTLTGDPAMSERGSTMLHGVLPDLSERGLTGFANWGRLYHDLTYPTLEVAIVGERAASIREGLARRYLPHVLFLGGEAEGTLSLLKDKLVPGDTYVYVCLDRLCLRPVQSVGAALSLIEEY</sequence>
<dbReference type="PANTHER" id="PTHR42899">
    <property type="entry name" value="SPERMATOGENESIS-ASSOCIATED PROTEIN 20"/>
    <property type="match status" value="1"/>
</dbReference>
<proteinExistence type="predicted"/>
<dbReference type="InterPro" id="IPR008928">
    <property type="entry name" value="6-hairpin_glycosidase_sf"/>
</dbReference>
<protein>
    <recommendedName>
        <fullName evidence="1">Spermatogenesis-associated protein 20-like TRX domain-containing protein</fullName>
    </recommendedName>
</protein>
<dbReference type="Proteomes" id="UP000576209">
    <property type="component" value="Unassembled WGS sequence"/>
</dbReference>
<accession>A0A840E4F1</accession>
<organism evidence="2 3">
    <name type="scientific">Neolewinella aquimaris</name>
    <dbReference type="NCBI Taxonomy" id="1835722"/>
    <lineage>
        <taxon>Bacteria</taxon>
        <taxon>Pseudomonadati</taxon>
        <taxon>Bacteroidota</taxon>
        <taxon>Saprospiria</taxon>
        <taxon>Saprospirales</taxon>
        <taxon>Lewinellaceae</taxon>
        <taxon>Neolewinella</taxon>
    </lineage>
</organism>
<feature type="domain" description="Spermatogenesis-associated protein 20-like TRX" evidence="1">
    <location>
        <begin position="26"/>
        <end position="178"/>
    </location>
</feature>
<dbReference type="GO" id="GO:0005975">
    <property type="term" value="P:carbohydrate metabolic process"/>
    <property type="evidence" value="ECO:0007669"/>
    <property type="project" value="InterPro"/>
</dbReference>
<dbReference type="PROSITE" id="PS51257">
    <property type="entry name" value="PROKAR_LIPOPROTEIN"/>
    <property type="match status" value="1"/>
</dbReference>
<dbReference type="Gene3D" id="3.40.30.10">
    <property type="entry name" value="Glutaredoxin"/>
    <property type="match status" value="1"/>
</dbReference>
<reference evidence="2 3" key="1">
    <citation type="submission" date="2020-08" db="EMBL/GenBank/DDBJ databases">
        <title>Genomic Encyclopedia of Type Strains, Phase IV (KMG-IV): sequencing the most valuable type-strain genomes for metagenomic binning, comparative biology and taxonomic classification.</title>
        <authorList>
            <person name="Goeker M."/>
        </authorList>
    </citation>
    <scope>NUCLEOTIDE SEQUENCE [LARGE SCALE GENOMIC DNA]</scope>
    <source>
        <strain evidence="2 3">DSM 105137</strain>
    </source>
</reference>
<gene>
    <name evidence="2" type="ORF">GGR28_001235</name>
</gene>
<evidence type="ECO:0000259" key="1">
    <source>
        <dbReference type="Pfam" id="PF03190"/>
    </source>
</evidence>
<dbReference type="InterPro" id="IPR004879">
    <property type="entry name" value="Ssp411-like_TRX"/>
</dbReference>
<name>A0A840E4F1_9BACT</name>
<dbReference type="CDD" id="cd02955">
    <property type="entry name" value="SSP411"/>
    <property type="match status" value="1"/>
</dbReference>
<dbReference type="SUPFAM" id="SSF48208">
    <property type="entry name" value="Six-hairpin glycosidases"/>
    <property type="match status" value="1"/>
</dbReference>
<evidence type="ECO:0000313" key="3">
    <source>
        <dbReference type="Proteomes" id="UP000576209"/>
    </source>
</evidence>
<dbReference type="AlphaFoldDB" id="A0A840E4F1"/>
<dbReference type="InterPro" id="IPR024705">
    <property type="entry name" value="Ssp411"/>
</dbReference>
<dbReference type="PANTHER" id="PTHR42899:SF1">
    <property type="entry name" value="SPERMATOGENESIS-ASSOCIATED PROTEIN 20"/>
    <property type="match status" value="1"/>
</dbReference>
<dbReference type="RefSeq" id="WP_183494861.1">
    <property type="nucleotide sequence ID" value="NZ_JACIFF010000002.1"/>
</dbReference>
<dbReference type="PIRSF" id="PIRSF006402">
    <property type="entry name" value="UCP006402_thioredoxin"/>
    <property type="match status" value="1"/>
</dbReference>